<feature type="compositionally biased region" description="Low complexity" evidence="3">
    <location>
        <begin position="450"/>
        <end position="461"/>
    </location>
</feature>
<dbReference type="InterPro" id="IPR036964">
    <property type="entry name" value="RASGEF_cat_dom_sf"/>
</dbReference>
<feature type="compositionally biased region" description="Basic and acidic residues" evidence="3">
    <location>
        <begin position="531"/>
        <end position="548"/>
    </location>
</feature>
<feature type="compositionally biased region" description="Basic and acidic residues" evidence="3">
    <location>
        <begin position="431"/>
        <end position="444"/>
    </location>
</feature>
<dbReference type="SUPFAM" id="SSF55550">
    <property type="entry name" value="SH2 domain"/>
    <property type="match status" value="1"/>
</dbReference>
<evidence type="ECO:0000313" key="6">
    <source>
        <dbReference type="EMBL" id="CAH3144084.1"/>
    </source>
</evidence>
<gene>
    <name evidence="6" type="ORF">PEVE_00043041</name>
</gene>
<evidence type="ECO:0000256" key="2">
    <source>
        <dbReference type="PROSITE-ProRule" id="PRU00191"/>
    </source>
</evidence>
<feature type="compositionally biased region" description="Basic and acidic residues" evidence="3">
    <location>
        <begin position="410"/>
        <end position="421"/>
    </location>
</feature>
<keyword evidence="2" id="KW-0727">SH2 domain</keyword>
<dbReference type="PRINTS" id="PR00401">
    <property type="entry name" value="SH2DOMAIN"/>
</dbReference>
<feature type="domain" description="SH2" evidence="4">
    <location>
        <begin position="68"/>
        <end position="166"/>
    </location>
</feature>
<dbReference type="PANTHER" id="PTHR14247">
    <property type="entry name" value="BREAST CANCER ANTI-ESTROGEN RESISTANCE PROTEIN 3 HOMOLOG-LIKE PROTEIN"/>
    <property type="match status" value="1"/>
</dbReference>
<evidence type="ECO:0000313" key="7">
    <source>
        <dbReference type="Proteomes" id="UP001159427"/>
    </source>
</evidence>
<feature type="region of interest" description="Disordered" evidence="3">
    <location>
        <begin position="307"/>
        <end position="467"/>
    </location>
</feature>
<dbReference type="InterPro" id="IPR051853">
    <property type="entry name" value="SH2-Ras-GEF_adapter"/>
</dbReference>
<feature type="compositionally biased region" description="Polar residues" evidence="3">
    <location>
        <begin position="339"/>
        <end position="350"/>
    </location>
</feature>
<dbReference type="Gene3D" id="1.10.840.10">
    <property type="entry name" value="Ras guanine-nucleotide exchange factors catalytic domain"/>
    <property type="match status" value="1"/>
</dbReference>
<feature type="region of interest" description="Disordered" evidence="3">
    <location>
        <begin position="490"/>
        <end position="576"/>
    </location>
</feature>
<dbReference type="Pfam" id="PF00017">
    <property type="entry name" value="SH2"/>
    <property type="match status" value="1"/>
</dbReference>
<feature type="compositionally biased region" description="Polar residues" evidence="3">
    <location>
        <begin position="373"/>
        <end position="391"/>
    </location>
</feature>
<dbReference type="InterPro" id="IPR023578">
    <property type="entry name" value="Ras_GEF_dom_sf"/>
</dbReference>
<proteinExistence type="predicted"/>
<evidence type="ECO:0000259" key="5">
    <source>
        <dbReference type="PROSITE" id="PS50009"/>
    </source>
</evidence>
<reference evidence="6 7" key="1">
    <citation type="submission" date="2022-05" db="EMBL/GenBank/DDBJ databases">
        <authorList>
            <consortium name="Genoscope - CEA"/>
            <person name="William W."/>
        </authorList>
    </citation>
    <scope>NUCLEOTIDE SEQUENCE [LARGE SCALE GENOMIC DNA]</scope>
</reference>
<dbReference type="PANTHER" id="PTHR14247:SF8">
    <property type="entry name" value="RAS-GEF DOMAIN-CONTAINING PROTEIN"/>
    <property type="match status" value="1"/>
</dbReference>
<dbReference type="SMART" id="SM00147">
    <property type="entry name" value="RasGEF"/>
    <property type="match status" value="1"/>
</dbReference>
<organism evidence="6 7">
    <name type="scientific">Porites evermanni</name>
    <dbReference type="NCBI Taxonomy" id="104178"/>
    <lineage>
        <taxon>Eukaryota</taxon>
        <taxon>Metazoa</taxon>
        <taxon>Cnidaria</taxon>
        <taxon>Anthozoa</taxon>
        <taxon>Hexacorallia</taxon>
        <taxon>Scleractinia</taxon>
        <taxon>Fungiina</taxon>
        <taxon>Poritidae</taxon>
        <taxon>Porites</taxon>
    </lineage>
</organism>
<dbReference type="SMART" id="SM00252">
    <property type="entry name" value="SH2"/>
    <property type="match status" value="1"/>
</dbReference>
<accession>A0ABN8PKW6</accession>
<keyword evidence="7" id="KW-1185">Reference proteome</keyword>
<dbReference type="InterPro" id="IPR036860">
    <property type="entry name" value="SH2_dom_sf"/>
</dbReference>
<dbReference type="Proteomes" id="UP001159427">
    <property type="component" value="Unassembled WGS sequence"/>
</dbReference>
<feature type="domain" description="Ras-GEF" evidence="5">
    <location>
        <begin position="601"/>
        <end position="847"/>
    </location>
</feature>
<dbReference type="InterPro" id="IPR000980">
    <property type="entry name" value="SH2"/>
</dbReference>
<dbReference type="EMBL" id="CALNXI010000864">
    <property type="protein sequence ID" value="CAH3144084.1"/>
    <property type="molecule type" value="Genomic_DNA"/>
</dbReference>
<keyword evidence="1" id="KW-0344">Guanine-nucleotide releasing factor</keyword>
<comment type="caution">
    <text evidence="6">The sequence shown here is derived from an EMBL/GenBank/DDBJ whole genome shotgun (WGS) entry which is preliminary data.</text>
</comment>
<evidence type="ECO:0000259" key="4">
    <source>
        <dbReference type="PROSITE" id="PS50001"/>
    </source>
</evidence>
<protein>
    <submittedName>
        <fullName evidence="6">Uncharacterized protein</fullName>
    </submittedName>
</protein>
<name>A0ABN8PKW6_9CNID</name>
<dbReference type="SUPFAM" id="SSF48366">
    <property type="entry name" value="Ras GEF"/>
    <property type="match status" value="1"/>
</dbReference>
<dbReference type="PROSITE" id="PS50009">
    <property type="entry name" value="RASGEF_CAT"/>
    <property type="match status" value="1"/>
</dbReference>
<dbReference type="InterPro" id="IPR001895">
    <property type="entry name" value="RASGEF_cat_dom"/>
</dbReference>
<sequence>MSTETQNFRSRSRTLPARVKIEQRIGQDTIPRPRSPMRRLADILKRKKKRGKGDADSFNKLPLEKQAWFHGKITADFAERYLRRDGHFLVREDPAKPGSCFIVVRHKRESIHVPLCKVNSSKGTRIKFRTEDSENSFDSIPELINYYVSEGKPLSPKTQAVITHAVSRDATLLSTDDFHNRYVFNASPSNGCPPKAPGTGPLRQKKLDKYTRKNSDPGLHFTVNNGSNVLSEKLNGVHVASGNVIGTVQSKQRQKIPGQFLEKASKEENISDRFYEAPFGENETNIEGEIAEDPYHYYEKPDLKVDSDNFYDKPTEPKNSTIRREEKREENCVLESEESFSVNPDQTQVGESFYNEPSLENYSQAMNDRPPSVGSQNSLGNQLNDSANQSPEDVYDKPRASTEGLYDSPKGSRDDLYDKPPPRPKRVVSFRKSDPTLSDKEVLPRPKLVSRSSAPSSPSCPGEGLLAVQSKIEDGVFPDKRHSGDNLTAAQIKGVSSEGVNNTSDKPTGAESKLRYSTPPKKPQRPSLSRSKSEQSPHSKQDFYDSPRSKSVSADDSAFKSEETATRLQPESPKPLDKKGIFLSVMKKIGEKLLTPFLETDCLTLARHITRVDLVLVWGEEPHRCSWSIEDGTGGAKGLEILTLPQGREKRSELLQRFANLSHWVATLVVAAGDLGTREKVLSKLIELADILSDKLGNLISFMAVMEGLALPQVTRLHHTWSCLHHRCCSTAILYHSTLKPLAGLLSSGAPSPFPGVCLPYIVPLVRYMEMTPDEILHDWAHSEVDLGLEVILAHLASGRALTQQLEEFRQEAISRLKTREYVVNALLFEYFQEKVNVGNVLGLGPDPSNRTTKLKTLLQWLSESAENSAVSSAGV</sequence>
<dbReference type="PROSITE" id="PS50001">
    <property type="entry name" value="SH2"/>
    <property type="match status" value="1"/>
</dbReference>
<evidence type="ECO:0000256" key="1">
    <source>
        <dbReference type="PROSITE-ProRule" id="PRU00168"/>
    </source>
</evidence>
<dbReference type="Pfam" id="PF00617">
    <property type="entry name" value="RasGEF"/>
    <property type="match status" value="1"/>
</dbReference>
<dbReference type="Gene3D" id="3.30.505.10">
    <property type="entry name" value="SH2 domain"/>
    <property type="match status" value="1"/>
</dbReference>
<evidence type="ECO:0000256" key="3">
    <source>
        <dbReference type="SAM" id="MobiDB-lite"/>
    </source>
</evidence>
<feature type="compositionally biased region" description="Basic and acidic residues" evidence="3">
    <location>
        <begin position="307"/>
        <end position="331"/>
    </location>
</feature>